<protein>
    <recommendedName>
        <fullName evidence="2">Alpha/beta hydrolase fold-3 domain-containing protein</fullName>
    </recommendedName>
</protein>
<comment type="similarity">
    <text evidence="1">Belongs to the 'GDXG' lipolytic enzyme family.</text>
</comment>
<dbReference type="PANTHER" id="PTHR23024">
    <property type="entry name" value="ARYLACETAMIDE DEACETYLASE"/>
    <property type="match status" value="1"/>
</dbReference>
<keyword evidence="4" id="KW-1185">Reference proteome</keyword>
<evidence type="ECO:0000313" key="3">
    <source>
        <dbReference type="EMBL" id="CAK7329839.1"/>
    </source>
</evidence>
<reference evidence="3 4" key="1">
    <citation type="submission" date="2024-01" db="EMBL/GenBank/DDBJ databases">
        <authorList>
            <person name="Waweru B."/>
        </authorList>
    </citation>
    <scope>NUCLEOTIDE SEQUENCE [LARGE SCALE GENOMIC DNA]</scope>
</reference>
<dbReference type="Gene3D" id="3.40.50.1820">
    <property type="entry name" value="alpha/beta hydrolase"/>
    <property type="match status" value="2"/>
</dbReference>
<dbReference type="PANTHER" id="PTHR23024:SF514">
    <property type="entry name" value="ALPHA_BETA HYDROLASE FOLD-3 DOMAIN-CONTAINING PROTEIN"/>
    <property type="match status" value="1"/>
</dbReference>
<evidence type="ECO:0000256" key="1">
    <source>
        <dbReference type="ARBA" id="ARBA00010515"/>
    </source>
</evidence>
<feature type="domain" description="Alpha/beta hydrolase fold-3" evidence="2">
    <location>
        <begin position="269"/>
        <end position="352"/>
    </location>
</feature>
<accession>A0AAV1R8Y8</accession>
<sequence length="385" mass="43834">MEVVNSEIAHDFSPFFKVYKDGCIERCVPIIKVPPSHELPISVQAKDVLITTRPPISARIFMPQISNLNSKLPVLIHVNGGGFALRSPFDPIYQNYVSSIVKEANVIAVSIEYRGAGMADDMVSDRGGPEWDGEWADGPTWVREIRWGDCGLDFENTRAPSEAGLGREGLTDGYTMEEPCPFGESEVWASSLHWEEIFNEIDMAYKVLIVVEVWMLCKDEVKDSTSIRRFLDGCSWEYGERGVAYNLAVRIRTVLHKMKLDGMILIHPFFMGSKLDGMWFYLCPRNGGLKDPRLKPAAEDMTRSGCDRVLVFVVGRDKPRHVDESYCEELKRSGWKGNVELMEHDGVGHVFHLFKPRCERAMDMMKRLVSFINQERPIICWTSKM</sequence>
<dbReference type="SUPFAM" id="SSF53474">
    <property type="entry name" value="alpha/beta-Hydrolases"/>
    <property type="match status" value="2"/>
</dbReference>
<name>A0AAV1R8Y8_9ROSI</name>
<proteinExistence type="inferred from homology"/>
<dbReference type="Proteomes" id="UP001314170">
    <property type="component" value="Unassembled WGS sequence"/>
</dbReference>
<dbReference type="GO" id="GO:0016787">
    <property type="term" value="F:hydrolase activity"/>
    <property type="evidence" value="ECO:0007669"/>
    <property type="project" value="InterPro"/>
</dbReference>
<dbReference type="InterPro" id="IPR050466">
    <property type="entry name" value="Carboxylest/Gibb_receptor"/>
</dbReference>
<dbReference type="InterPro" id="IPR029058">
    <property type="entry name" value="AB_hydrolase_fold"/>
</dbReference>
<dbReference type="AlphaFoldDB" id="A0AAV1R8Y8"/>
<gene>
    <name evidence="3" type="ORF">DCAF_LOCUS7603</name>
</gene>
<evidence type="ECO:0000259" key="2">
    <source>
        <dbReference type="Pfam" id="PF07859"/>
    </source>
</evidence>
<dbReference type="EMBL" id="CAWUPB010000913">
    <property type="protein sequence ID" value="CAK7329839.1"/>
    <property type="molecule type" value="Genomic_DNA"/>
</dbReference>
<dbReference type="Pfam" id="PF07859">
    <property type="entry name" value="Abhydrolase_3"/>
    <property type="match status" value="1"/>
</dbReference>
<dbReference type="InterPro" id="IPR013094">
    <property type="entry name" value="AB_hydrolase_3"/>
</dbReference>
<organism evidence="3 4">
    <name type="scientific">Dovyalis caffra</name>
    <dbReference type="NCBI Taxonomy" id="77055"/>
    <lineage>
        <taxon>Eukaryota</taxon>
        <taxon>Viridiplantae</taxon>
        <taxon>Streptophyta</taxon>
        <taxon>Embryophyta</taxon>
        <taxon>Tracheophyta</taxon>
        <taxon>Spermatophyta</taxon>
        <taxon>Magnoliopsida</taxon>
        <taxon>eudicotyledons</taxon>
        <taxon>Gunneridae</taxon>
        <taxon>Pentapetalae</taxon>
        <taxon>rosids</taxon>
        <taxon>fabids</taxon>
        <taxon>Malpighiales</taxon>
        <taxon>Salicaceae</taxon>
        <taxon>Flacourtieae</taxon>
        <taxon>Dovyalis</taxon>
    </lineage>
</organism>
<comment type="caution">
    <text evidence="3">The sequence shown here is derived from an EMBL/GenBank/DDBJ whole genome shotgun (WGS) entry which is preliminary data.</text>
</comment>
<evidence type="ECO:0000313" key="4">
    <source>
        <dbReference type="Proteomes" id="UP001314170"/>
    </source>
</evidence>